<proteinExistence type="inferred from homology"/>
<dbReference type="PANTHER" id="PTHR43133">
    <property type="entry name" value="RNA POLYMERASE ECF-TYPE SIGMA FACTO"/>
    <property type="match status" value="1"/>
</dbReference>
<dbReference type="EMBL" id="WNDP01000043">
    <property type="protein sequence ID" value="KAF1025247.1"/>
    <property type="molecule type" value="Genomic_DNA"/>
</dbReference>
<dbReference type="NCBIfam" id="TIGR02937">
    <property type="entry name" value="sigma70-ECF"/>
    <property type="match status" value="1"/>
</dbReference>
<keyword evidence="4" id="KW-0804">Transcription</keyword>
<evidence type="ECO:0000256" key="1">
    <source>
        <dbReference type="ARBA" id="ARBA00010641"/>
    </source>
</evidence>
<evidence type="ECO:0000256" key="4">
    <source>
        <dbReference type="ARBA" id="ARBA00023163"/>
    </source>
</evidence>
<dbReference type="InterPro" id="IPR013325">
    <property type="entry name" value="RNA_pol_sigma_r2"/>
</dbReference>
<dbReference type="GO" id="GO:0006352">
    <property type="term" value="P:DNA-templated transcription initiation"/>
    <property type="evidence" value="ECO:0007669"/>
    <property type="project" value="InterPro"/>
</dbReference>
<keyword evidence="2" id="KW-0805">Transcription regulation</keyword>
<sequence length="173" mass="20257">MYSRVNSINNVLLIDVFLETRALLFNIVLKQTKSTQTAQDITQELYLKVKKLSNTFPTNDDARNYLIRVAINAAKDHTRGEVRRQQLLQGSLELFENYQLNNPVEDEFILKEEVKKLTSILDQLPERYREILYLSRIEGYTHAEIAKKLNISKSSVEKYIMKALIYCRNNINE</sequence>
<gene>
    <name evidence="7" type="primary">fecI_3</name>
    <name evidence="7" type="ORF">GAK29_02036</name>
</gene>
<dbReference type="InterPro" id="IPR013324">
    <property type="entry name" value="RNA_pol_sigma_r3/r4-like"/>
</dbReference>
<dbReference type="GO" id="GO:0003677">
    <property type="term" value="F:DNA binding"/>
    <property type="evidence" value="ECO:0007669"/>
    <property type="project" value="InterPro"/>
</dbReference>
<dbReference type="Pfam" id="PF04542">
    <property type="entry name" value="Sigma70_r2"/>
    <property type="match status" value="1"/>
</dbReference>
<keyword evidence="3" id="KW-0731">Sigma factor</keyword>
<dbReference type="Gene3D" id="1.10.10.10">
    <property type="entry name" value="Winged helix-like DNA-binding domain superfamily/Winged helix DNA-binding domain"/>
    <property type="match status" value="1"/>
</dbReference>
<feature type="domain" description="RNA polymerase sigma factor 70 region 4 type 2" evidence="6">
    <location>
        <begin position="117"/>
        <end position="164"/>
    </location>
</feature>
<comment type="caution">
    <text evidence="7">The sequence shown here is derived from an EMBL/GenBank/DDBJ whole genome shotgun (WGS) entry which is preliminary data.</text>
</comment>
<accession>A0A833UV96</accession>
<dbReference type="PANTHER" id="PTHR43133:SF63">
    <property type="entry name" value="RNA POLYMERASE SIGMA FACTOR FECI-RELATED"/>
    <property type="match status" value="1"/>
</dbReference>
<dbReference type="CDD" id="cd06171">
    <property type="entry name" value="Sigma70_r4"/>
    <property type="match status" value="1"/>
</dbReference>
<dbReference type="Gene3D" id="1.10.1740.10">
    <property type="match status" value="1"/>
</dbReference>
<evidence type="ECO:0000256" key="2">
    <source>
        <dbReference type="ARBA" id="ARBA00023015"/>
    </source>
</evidence>
<evidence type="ECO:0000259" key="5">
    <source>
        <dbReference type="Pfam" id="PF04542"/>
    </source>
</evidence>
<feature type="domain" description="RNA polymerase sigma-70 region 2" evidence="5">
    <location>
        <begin position="20"/>
        <end position="83"/>
    </location>
</feature>
<dbReference type="InterPro" id="IPR014284">
    <property type="entry name" value="RNA_pol_sigma-70_dom"/>
</dbReference>
<dbReference type="Proteomes" id="UP000490535">
    <property type="component" value="Unassembled WGS sequence"/>
</dbReference>
<dbReference type="GO" id="GO:0016987">
    <property type="term" value="F:sigma factor activity"/>
    <property type="evidence" value="ECO:0007669"/>
    <property type="project" value="UniProtKB-KW"/>
</dbReference>
<dbReference type="InterPro" id="IPR007627">
    <property type="entry name" value="RNA_pol_sigma70_r2"/>
</dbReference>
<dbReference type="SUPFAM" id="SSF88946">
    <property type="entry name" value="Sigma2 domain of RNA polymerase sigma factors"/>
    <property type="match status" value="1"/>
</dbReference>
<evidence type="ECO:0000313" key="8">
    <source>
        <dbReference type="Proteomes" id="UP000490535"/>
    </source>
</evidence>
<comment type="similarity">
    <text evidence="1">Belongs to the sigma-70 factor family. ECF subfamily.</text>
</comment>
<name>A0A833UV96_ACIBZ</name>
<dbReference type="InterPro" id="IPR013249">
    <property type="entry name" value="RNA_pol_sigma70_r4_t2"/>
</dbReference>
<dbReference type="SUPFAM" id="SSF88659">
    <property type="entry name" value="Sigma3 and sigma4 domains of RNA polymerase sigma factors"/>
    <property type="match status" value="1"/>
</dbReference>
<evidence type="ECO:0000259" key="6">
    <source>
        <dbReference type="Pfam" id="PF08281"/>
    </source>
</evidence>
<evidence type="ECO:0000313" key="7">
    <source>
        <dbReference type="EMBL" id="KAF1025247.1"/>
    </source>
</evidence>
<protein>
    <submittedName>
        <fullName evidence="7">Putative RNA polymerase sigma factor FecI</fullName>
    </submittedName>
</protein>
<reference evidence="8" key="1">
    <citation type="journal article" date="2020" name="MBio">
        <title>Horizontal gene transfer to a defensive symbiont with a reduced genome amongst a multipartite beetle microbiome.</title>
        <authorList>
            <person name="Waterworth S.C."/>
            <person name="Florez L.V."/>
            <person name="Rees E.R."/>
            <person name="Hertweck C."/>
            <person name="Kaltenpoth M."/>
            <person name="Kwan J.C."/>
        </authorList>
    </citation>
    <scope>NUCLEOTIDE SEQUENCE [LARGE SCALE GENOMIC DNA]</scope>
</reference>
<dbReference type="AlphaFoldDB" id="A0A833UV96"/>
<dbReference type="InterPro" id="IPR039425">
    <property type="entry name" value="RNA_pol_sigma-70-like"/>
</dbReference>
<dbReference type="InterPro" id="IPR036388">
    <property type="entry name" value="WH-like_DNA-bd_sf"/>
</dbReference>
<dbReference type="Pfam" id="PF08281">
    <property type="entry name" value="Sigma70_r4_2"/>
    <property type="match status" value="1"/>
</dbReference>
<organism evidence="7 8">
    <name type="scientific">Acinetobacter bereziniae</name>
    <name type="common">Acinetobacter genomosp. 10</name>
    <dbReference type="NCBI Taxonomy" id="106648"/>
    <lineage>
        <taxon>Bacteria</taxon>
        <taxon>Pseudomonadati</taxon>
        <taxon>Pseudomonadota</taxon>
        <taxon>Gammaproteobacteria</taxon>
        <taxon>Moraxellales</taxon>
        <taxon>Moraxellaceae</taxon>
        <taxon>Acinetobacter</taxon>
    </lineage>
</organism>
<evidence type="ECO:0000256" key="3">
    <source>
        <dbReference type="ARBA" id="ARBA00023082"/>
    </source>
</evidence>